<feature type="DNA-binding region" description="H-T-H motif" evidence="2">
    <location>
        <begin position="34"/>
        <end position="53"/>
    </location>
</feature>
<dbReference type="GO" id="GO:0003677">
    <property type="term" value="F:DNA binding"/>
    <property type="evidence" value="ECO:0007669"/>
    <property type="project" value="UniProtKB-UniRule"/>
</dbReference>
<comment type="caution">
    <text evidence="4">The sequence shown here is derived from an EMBL/GenBank/DDBJ whole genome shotgun (WGS) entry which is preliminary data.</text>
</comment>
<dbReference type="PRINTS" id="PR00455">
    <property type="entry name" value="HTHTETR"/>
</dbReference>
<feature type="domain" description="HTH tetR-type" evidence="3">
    <location>
        <begin position="11"/>
        <end position="71"/>
    </location>
</feature>
<proteinExistence type="predicted"/>
<dbReference type="PANTHER" id="PTHR43479">
    <property type="entry name" value="ACREF/ENVCD OPERON REPRESSOR-RELATED"/>
    <property type="match status" value="1"/>
</dbReference>
<evidence type="ECO:0000259" key="3">
    <source>
        <dbReference type="PROSITE" id="PS50977"/>
    </source>
</evidence>
<name>A0A926EX43_9FIRM</name>
<dbReference type="InterPro" id="IPR009057">
    <property type="entry name" value="Homeodomain-like_sf"/>
</dbReference>
<keyword evidence="1 2" id="KW-0238">DNA-binding</keyword>
<dbReference type="Pfam" id="PF00440">
    <property type="entry name" value="TetR_N"/>
    <property type="match status" value="1"/>
</dbReference>
<sequence>MPQATFFNLPDDKKILIIAAALDEFSSASYDTASINQICKKSNIAKGSFYQYFTDKMDLYVYIMTLAIEKKIKFFSSVLTEFDTLSLLEQFRLLFLKGIEFAKDYPQYAALGEQFSKENNQLAKSSAIKEGDKQSEILFIQMIGQAKSKGEIDNTVDSLALSILLQSMNNSVNEYMLNKFGNVRYEDCEEDVNNFVDSLLNIIFNGIQNKI</sequence>
<dbReference type="AlphaFoldDB" id="A0A926EX43"/>
<dbReference type="Gene3D" id="1.10.357.10">
    <property type="entry name" value="Tetracycline Repressor, domain 2"/>
    <property type="match status" value="1"/>
</dbReference>
<dbReference type="InterPro" id="IPR036271">
    <property type="entry name" value="Tet_transcr_reg_TetR-rel_C_sf"/>
</dbReference>
<protein>
    <submittedName>
        <fullName evidence="4">TetR/AcrR family transcriptional regulator</fullName>
    </submittedName>
</protein>
<dbReference type="InterPro" id="IPR023772">
    <property type="entry name" value="DNA-bd_HTH_TetR-type_CS"/>
</dbReference>
<evidence type="ECO:0000313" key="5">
    <source>
        <dbReference type="Proteomes" id="UP000601522"/>
    </source>
</evidence>
<dbReference type="Proteomes" id="UP000601522">
    <property type="component" value="Unassembled WGS sequence"/>
</dbReference>
<dbReference type="PANTHER" id="PTHR43479:SF11">
    <property type="entry name" value="ACREF_ENVCD OPERON REPRESSOR-RELATED"/>
    <property type="match status" value="1"/>
</dbReference>
<evidence type="ECO:0000313" key="4">
    <source>
        <dbReference type="EMBL" id="MBC8589928.1"/>
    </source>
</evidence>
<dbReference type="EMBL" id="JACRTK010000001">
    <property type="protein sequence ID" value="MBC8589928.1"/>
    <property type="molecule type" value="Genomic_DNA"/>
</dbReference>
<evidence type="ECO:0000256" key="1">
    <source>
        <dbReference type="ARBA" id="ARBA00023125"/>
    </source>
</evidence>
<dbReference type="InterPro" id="IPR050624">
    <property type="entry name" value="HTH-type_Tx_Regulator"/>
</dbReference>
<accession>A0A926EX43</accession>
<dbReference type="PROSITE" id="PS50977">
    <property type="entry name" value="HTH_TETR_2"/>
    <property type="match status" value="1"/>
</dbReference>
<dbReference type="SUPFAM" id="SSF46689">
    <property type="entry name" value="Homeodomain-like"/>
    <property type="match status" value="1"/>
</dbReference>
<dbReference type="PROSITE" id="PS01081">
    <property type="entry name" value="HTH_TETR_1"/>
    <property type="match status" value="1"/>
</dbReference>
<dbReference type="InterPro" id="IPR001647">
    <property type="entry name" value="HTH_TetR"/>
</dbReference>
<evidence type="ECO:0000256" key="2">
    <source>
        <dbReference type="PROSITE-ProRule" id="PRU00335"/>
    </source>
</evidence>
<organism evidence="4 5">
    <name type="scientific">Wansuia hejianensis</name>
    <dbReference type="NCBI Taxonomy" id="2763667"/>
    <lineage>
        <taxon>Bacteria</taxon>
        <taxon>Bacillati</taxon>
        <taxon>Bacillota</taxon>
        <taxon>Clostridia</taxon>
        <taxon>Lachnospirales</taxon>
        <taxon>Lachnospiraceae</taxon>
        <taxon>Wansuia</taxon>
    </lineage>
</organism>
<keyword evidence="5" id="KW-1185">Reference proteome</keyword>
<dbReference type="RefSeq" id="WP_249322739.1">
    <property type="nucleotide sequence ID" value="NZ_JACRTK010000001.1"/>
</dbReference>
<dbReference type="SUPFAM" id="SSF48498">
    <property type="entry name" value="Tetracyclin repressor-like, C-terminal domain"/>
    <property type="match status" value="1"/>
</dbReference>
<reference evidence="4 5" key="1">
    <citation type="submission" date="2020-08" db="EMBL/GenBank/DDBJ databases">
        <title>Genome public.</title>
        <authorList>
            <person name="Liu C."/>
            <person name="Sun Q."/>
        </authorList>
    </citation>
    <scope>NUCLEOTIDE SEQUENCE [LARGE SCALE GENOMIC DNA]</scope>
    <source>
        <strain evidence="4 5">NSJ-26</strain>
    </source>
</reference>
<gene>
    <name evidence="4" type="ORF">H8689_02065</name>
</gene>